<comment type="caution">
    <text evidence="1">The sequence shown here is derived from an EMBL/GenBank/DDBJ whole genome shotgun (WGS) entry which is preliminary data.</text>
</comment>
<evidence type="ECO:0000313" key="2">
    <source>
        <dbReference type="Proteomes" id="UP000284689"/>
    </source>
</evidence>
<dbReference type="Pfam" id="PF13155">
    <property type="entry name" value="Toprim_2"/>
    <property type="match status" value="1"/>
</dbReference>
<gene>
    <name evidence="1" type="ORF">DW794_15675</name>
</gene>
<keyword evidence="1" id="KW-0378">Hydrolase</keyword>
<dbReference type="InterPro" id="IPR027417">
    <property type="entry name" value="P-loop_NTPase"/>
</dbReference>
<evidence type="ECO:0000313" key="1">
    <source>
        <dbReference type="EMBL" id="RHD45806.1"/>
    </source>
</evidence>
<dbReference type="Proteomes" id="UP000284689">
    <property type="component" value="Unassembled WGS sequence"/>
</dbReference>
<reference evidence="1 2" key="1">
    <citation type="submission" date="2018-08" db="EMBL/GenBank/DDBJ databases">
        <title>A genome reference for cultivated species of the human gut microbiota.</title>
        <authorList>
            <person name="Zou Y."/>
            <person name="Xue W."/>
            <person name="Luo G."/>
        </authorList>
    </citation>
    <scope>NUCLEOTIDE SEQUENCE [LARGE SCALE GENOMIC DNA]</scope>
    <source>
        <strain evidence="1 2">AM31-16AC</strain>
    </source>
</reference>
<dbReference type="Gene3D" id="3.40.1360.10">
    <property type="match status" value="1"/>
</dbReference>
<protein>
    <submittedName>
        <fullName evidence="1">Bifunctional DNA primase/helicase</fullName>
    </submittedName>
</protein>
<dbReference type="GO" id="GO:0004386">
    <property type="term" value="F:helicase activity"/>
    <property type="evidence" value="ECO:0007669"/>
    <property type="project" value="UniProtKB-KW"/>
</dbReference>
<dbReference type="AlphaFoldDB" id="A0A414FGD3"/>
<dbReference type="RefSeq" id="WP_122140776.1">
    <property type="nucleotide sequence ID" value="NZ_JADNGD010000002.1"/>
</dbReference>
<dbReference type="Gene3D" id="3.40.50.300">
    <property type="entry name" value="P-loop containing nucleotide triphosphate hydrolases"/>
    <property type="match status" value="1"/>
</dbReference>
<dbReference type="SUPFAM" id="SSF56731">
    <property type="entry name" value="DNA primase core"/>
    <property type="match status" value="1"/>
</dbReference>
<dbReference type="CDD" id="cd01029">
    <property type="entry name" value="TOPRIM_primases"/>
    <property type="match status" value="1"/>
</dbReference>
<dbReference type="InterPro" id="IPR034154">
    <property type="entry name" value="TOPRIM_DnaG/twinkle"/>
</dbReference>
<keyword evidence="1" id="KW-0347">Helicase</keyword>
<name>A0A414FGD3_9BACE</name>
<sequence length="675" mass="77068">MIDKEDILERTSRGLAVFKHYINFPVRPGKNFRNPLYKDRIASCNIYYDRRAQVFKMKDFGNNEYSGDCFWFVGMLYGLDVKRDFVAIINRIVSDLNLTIVHTGNNDMPARKKAVEKRIIMNENDNPIRKDYHTEVKPFSVAELAYWQQYGIKPDTLERYNVHSLKSFEGYNRSNKIYKISSSATEPMFAYMGMGFTKVYRPRNQNMRFFYGGEMPEVYCFGLEQLPNKGDMVFITGGEKDVMSLASKGFNAVCFNSETAAIPTSLIEMFDRKFRHIVFLYDMDDTGRNESARRMDELSSFHVLRMELPISGVKGDKDISDYFASGKSAADFQELITSMLEKLYSQTMMLLKSCEMDYNNPPESSKTVVSVNGVPLGTYDNLLCITGGEGTGKSNFVSALIAGTLADDTQNIDTLGFEVSPNYSDKAVLHYDTEQSEFQLFKNLSKTIKRIGLPAPPDFYHTFYLAPMSRKERISMIRDSMDLYYHRHGGIHLVVLDGIADLIRSANDEAESIAIVDEVYRLAGIYKTCIICVLHFVPNGIKLRGHIGSELQRKAAAILSIEKDENPAYSVVKAIKVRDGSPLDVPMLLFTWDKQKDMHVSAGEKPAEDKEKRKKEELQGIIKEIFRSRKKITYTELVTELMQAMDIKERTAKSYISYMKTNGMLNQDSSNNYQP</sequence>
<accession>A0A414FGD3</accession>
<organism evidence="1 2">
    <name type="scientific">Bacteroides caccae</name>
    <dbReference type="NCBI Taxonomy" id="47678"/>
    <lineage>
        <taxon>Bacteria</taxon>
        <taxon>Pseudomonadati</taxon>
        <taxon>Bacteroidota</taxon>
        <taxon>Bacteroidia</taxon>
        <taxon>Bacteroidales</taxon>
        <taxon>Bacteroidaceae</taxon>
        <taxon>Bacteroides</taxon>
    </lineage>
</organism>
<dbReference type="EMBL" id="QSJD01000028">
    <property type="protein sequence ID" value="RHD45806.1"/>
    <property type="molecule type" value="Genomic_DNA"/>
</dbReference>
<dbReference type="SUPFAM" id="SSF52540">
    <property type="entry name" value="P-loop containing nucleoside triphosphate hydrolases"/>
    <property type="match status" value="1"/>
</dbReference>
<keyword evidence="1" id="KW-0067">ATP-binding</keyword>
<proteinExistence type="predicted"/>
<keyword evidence="1" id="KW-0547">Nucleotide-binding</keyword>